<protein>
    <submittedName>
        <fullName evidence="1">WRKY transcription factor</fullName>
    </submittedName>
</protein>
<sequence length="133" mass="15252">MKSTVIFDQDKKELVKRDDSPDRPYGANKVPKFSSSSRKNVDQMEATMRKARVSVRARSEAPMVGDNLIELIGLGDLSGLKLVVRLMMDVNGESMDRKWPRQIHVFKLTIDAPWLLVAQLENKYKDVQKTEQF</sequence>
<name>A0ACC1XYB1_MELAZ</name>
<comment type="caution">
    <text evidence="1">The sequence shown here is derived from an EMBL/GenBank/DDBJ whole genome shotgun (WGS) entry which is preliminary data.</text>
</comment>
<reference evidence="1 2" key="1">
    <citation type="journal article" date="2023" name="Science">
        <title>Complex scaffold remodeling in plant triterpene biosynthesis.</title>
        <authorList>
            <person name="De La Pena R."/>
            <person name="Hodgson H."/>
            <person name="Liu J.C."/>
            <person name="Stephenson M.J."/>
            <person name="Martin A.C."/>
            <person name="Owen C."/>
            <person name="Harkess A."/>
            <person name="Leebens-Mack J."/>
            <person name="Jimenez L.E."/>
            <person name="Osbourn A."/>
            <person name="Sattely E.S."/>
        </authorList>
    </citation>
    <scope>NUCLEOTIDE SEQUENCE [LARGE SCALE GENOMIC DNA]</scope>
    <source>
        <strain evidence="2">cv. JPN11</strain>
        <tissue evidence="1">Leaf</tissue>
    </source>
</reference>
<keyword evidence="2" id="KW-1185">Reference proteome</keyword>
<accession>A0ACC1XYB1</accession>
<dbReference type="EMBL" id="CM051400">
    <property type="protein sequence ID" value="KAJ4715729.1"/>
    <property type="molecule type" value="Genomic_DNA"/>
</dbReference>
<gene>
    <name evidence="1" type="ORF">OWV82_014054</name>
</gene>
<proteinExistence type="predicted"/>
<evidence type="ECO:0000313" key="2">
    <source>
        <dbReference type="Proteomes" id="UP001164539"/>
    </source>
</evidence>
<organism evidence="1 2">
    <name type="scientific">Melia azedarach</name>
    <name type="common">Chinaberry tree</name>
    <dbReference type="NCBI Taxonomy" id="155640"/>
    <lineage>
        <taxon>Eukaryota</taxon>
        <taxon>Viridiplantae</taxon>
        <taxon>Streptophyta</taxon>
        <taxon>Embryophyta</taxon>
        <taxon>Tracheophyta</taxon>
        <taxon>Spermatophyta</taxon>
        <taxon>Magnoliopsida</taxon>
        <taxon>eudicotyledons</taxon>
        <taxon>Gunneridae</taxon>
        <taxon>Pentapetalae</taxon>
        <taxon>rosids</taxon>
        <taxon>malvids</taxon>
        <taxon>Sapindales</taxon>
        <taxon>Meliaceae</taxon>
        <taxon>Melia</taxon>
    </lineage>
</organism>
<dbReference type="Proteomes" id="UP001164539">
    <property type="component" value="Chromosome 7"/>
</dbReference>
<evidence type="ECO:0000313" key="1">
    <source>
        <dbReference type="EMBL" id="KAJ4715729.1"/>
    </source>
</evidence>